<dbReference type="Proteomes" id="UP001432027">
    <property type="component" value="Unassembled WGS sequence"/>
</dbReference>
<gene>
    <name evidence="2" type="ORF">PENTCL1PPCAC_5669</name>
</gene>
<evidence type="ECO:0000313" key="3">
    <source>
        <dbReference type="Proteomes" id="UP001432027"/>
    </source>
</evidence>
<reference evidence="2" key="1">
    <citation type="submission" date="2023-10" db="EMBL/GenBank/DDBJ databases">
        <title>Genome assembly of Pristionchus species.</title>
        <authorList>
            <person name="Yoshida K."/>
            <person name="Sommer R.J."/>
        </authorList>
    </citation>
    <scope>NUCLEOTIDE SEQUENCE</scope>
    <source>
        <strain evidence="2">RS0144</strain>
    </source>
</reference>
<feature type="region of interest" description="Disordered" evidence="1">
    <location>
        <begin position="147"/>
        <end position="166"/>
    </location>
</feature>
<feature type="compositionally biased region" description="Gly residues" evidence="1">
    <location>
        <begin position="157"/>
        <end position="166"/>
    </location>
</feature>
<protein>
    <submittedName>
        <fullName evidence="2">Uncharacterized protein</fullName>
    </submittedName>
</protein>
<feature type="compositionally biased region" description="Acidic residues" evidence="1">
    <location>
        <begin position="75"/>
        <end position="85"/>
    </location>
</feature>
<proteinExistence type="predicted"/>
<dbReference type="AlphaFoldDB" id="A0AAV5SKQ0"/>
<organism evidence="2 3">
    <name type="scientific">Pristionchus entomophagus</name>
    <dbReference type="NCBI Taxonomy" id="358040"/>
    <lineage>
        <taxon>Eukaryota</taxon>
        <taxon>Metazoa</taxon>
        <taxon>Ecdysozoa</taxon>
        <taxon>Nematoda</taxon>
        <taxon>Chromadorea</taxon>
        <taxon>Rhabditida</taxon>
        <taxon>Rhabditina</taxon>
        <taxon>Diplogasteromorpha</taxon>
        <taxon>Diplogasteroidea</taxon>
        <taxon>Neodiplogasteridae</taxon>
        <taxon>Pristionchus</taxon>
    </lineage>
</organism>
<feature type="non-terminal residue" evidence="2">
    <location>
        <position position="1"/>
    </location>
</feature>
<keyword evidence="3" id="KW-1185">Reference proteome</keyword>
<name>A0AAV5SKQ0_9BILA</name>
<accession>A0AAV5SKQ0</accession>
<sequence length="166" mass="18058">EQDAFAEQIWRNNEDGTFSIESPGEPTRVVYVSEKEEEVAENESGTECGNSSETHNEGSDPTELQDFFQDPFTLAEDDYEDEETDLTSASAPQADDRPSVSVAPGGSIAIPHLVRETDYLIFLKNFPVPVVFSGFLPYSTDYGIHQEGAQTGENGESSGGNQGCAH</sequence>
<evidence type="ECO:0000256" key="1">
    <source>
        <dbReference type="SAM" id="MobiDB-lite"/>
    </source>
</evidence>
<dbReference type="EMBL" id="BTSX01000002">
    <property type="protein sequence ID" value="GMS83494.1"/>
    <property type="molecule type" value="Genomic_DNA"/>
</dbReference>
<evidence type="ECO:0000313" key="2">
    <source>
        <dbReference type="EMBL" id="GMS83494.1"/>
    </source>
</evidence>
<feature type="region of interest" description="Disordered" evidence="1">
    <location>
        <begin position="35"/>
        <end position="104"/>
    </location>
</feature>
<comment type="caution">
    <text evidence="2">The sequence shown here is derived from an EMBL/GenBank/DDBJ whole genome shotgun (WGS) entry which is preliminary data.</text>
</comment>